<dbReference type="InterPro" id="IPR045031">
    <property type="entry name" value="DHP_synth-like"/>
</dbReference>
<sequence>MSETIKGSASLRGLSSMTGGRMSNWVRPSIMGIVNVTPDSFSDGGRHDNTNTAIAHARQLAADGADILDIGGESTRPGADAISVEEECARVVPVIEGCRDLGVTISIDSRKKAVMAAAVAAGATLINDVSALEYDPASLDFVAESGLPVCLMHSLADPKVMQENPVYENVVTDVMAYLRGRIDLCEAAGISRDRIIVDPGIGFGKTVAHNLALIRGLPEFQSFGCDILLGASRKAFIGQVTHEPEASKRVVGSVAVALHGARSGARILRVHDVKETRQALEMWQAIEAASF</sequence>
<dbReference type="PROSITE" id="PS00793">
    <property type="entry name" value="DHPS_2"/>
    <property type="match status" value="1"/>
</dbReference>
<dbReference type="EMBL" id="JAFLNC010000002">
    <property type="protein sequence ID" value="MBO0333429.1"/>
    <property type="molecule type" value="Genomic_DNA"/>
</dbReference>
<comment type="catalytic activity">
    <reaction evidence="1">
        <text>(7,8-dihydropterin-6-yl)methyl diphosphate + 4-aminobenzoate = 7,8-dihydropteroate + diphosphate</text>
        <dbReference type="Rhea" id="RHEA:19949"/>
        <dbReference type="ChEBI" id="CHEBI:17836"/>
        <dbReference type="ChEBI" id="CHEBI:17839"/>
        <dbReference type="ChEBI" id="CHEBI:33019"/>
        <dbReference type="ChEBI" id="CHEBI:72950"/>
        <dbReference type="EC" id="2.5.1.15"/>
    </reaction>
</comment>
<keyword evidence="6 9" id="KW-0479">Metal-binding</keyword>
<gene>
    <name evidence="11" type="primary">folP</name>
    <name evidence="11" type="ORF">J0X12_07385</name>
</gene>
<dbReference type="InterPro" id="IPR000489">
    <property type="entry name" value="Pterin-binding_dom"/>
</dbReference>
<evidence type="ECO:0000256" key="1">
    <source>
        <dbReference type="ARBA" id="ARBA00000012"/>
    </source>
</evidence>
<dbReference type="PANTHER" id="PTHR20941:SF1">
    <property type="entry name" value="FOLIC ACID SYNTHESIS PROTEIN FOL1"/>
    <property type="match status" value="1"/>
</dbReference>
<evidence type="ECO:0000256" key="9">
    <source>
        <dbReference type="RuleBase" id="RU361205"/>
    </source>
</evidence>
<dbReference type="InterPro" id="IPR011005">
    <property type="entry name" value="Dihydropteroate_synth-like_sf"/>
</dbReference>
<comment type="similarity">
    <text evidence="9">Belongs to the DHPS family.</text>
</comment>
<comment type="pathway">
    <text evidence="3 9">Cofactor biosynthesis; tetrahydrofolate biosynthesis; 7,8-dihydrofolate from 2-amino-4-hydroxy-6-hydroxymethyl-7,8-dihydropteridine diphosphate and 4-aminobenzoate: step 1/2.</text>
</comment>
<keyword evidence="7 9" id="KW-0460">Magnesium</keyword>
<dbReference type="Pfam" id="PF00809">
    <property type="entry name" value="Pterin_bind"/>
    <property type="match status" value="1"/>
</dbReference>
<keyword evidence="12" id="KW-1185">Reference proteome</keyword>
<dbReference type="NCBIfam" id="TIGR01496">
    <property type="entry name" value="DHPS"/>
    <property type="match status" value="1"/>
</dbReference>
<evidence type="ECO:0000256" key="7">
    <source>
        <dbReference type="ARBA" id="ARBA00022842"/>
    </source>
</evidence>
<evidence type="ECO:0000256" key="8">
    <source>
        <dbReference type="ARBA" id="ARBA00022909"/>
    </source>
</evidence>
<dbReference type="GO" id="GO:0004156">
    <property type="term" value="F:dihydropteroate synthase activity"/>
    <property type="evidence" value="ECO:0007669"/>
    <property type="project" value="UniProtKB-EC"/>
</dbReference>
<evidence type="ECO:0000259" key="10">
    <source>
        <dbReference type="PROSITE" id="PS50972"/>
    </source>
</evidence>
<dbReference type="Gene3D" id="3.20.20.20">
    <property type="entry name" value="Dihydropteroate synthase-like"/>
    <property type="match status" value="1"/>
</dbReference>
<dbReference type="PANTHER" id="PTHR20941">
    <property type="entry name" value="FOLATE SYNTHESIS PROTEINS"/>
    <property type="match status" value="1"/>
</dbReference>
<reference evidence="11 12" key="1">
    <citation type="submission" date="2021-03" db="EMBL/GenBank/DDBJ databases">
        <title>Sneathiella sp. CAU 1612 isolated from Kang Won-do.</title>
        <authorList>
            <person name="Kim W."/>
        </authorList>
    </citation>
    <scope>NUCLEOTIDE SEQUENCE [LARGE SCALE GENOMIC DNA]</scope>
    <source>
        <strain evidence="11 12">CAU 1612</strain>
    </source>
</reference>
<evidence type="ECO:0000256" key="3">
    <source>
        <dbReference type="ARBA" id="ARBA00004763"/>
    </source>
</evidence>
<evidence type="ECO:0000313" key="12">
    <source>
        <dbReference type="Proteomes" id="UP000664761"/>
    </source>
</evidence>
<comment type="cofactor">
    <cofactor evidence="2 9">
        <name>Mg(2+)</name>
        <dbReference type="ChEBI" id="CHEBI:18420"/>
    </cofactor>
</comment>
<feature type="domain" description="Pterin-binding" evidence="10">
    <location>
        <begin position="28"/>
        <end position="281"/>
    </location>
</feature>
<proteinExistence type="inferred from homology"/>
<keyword evidence="5 9" id="KW-0808">Transferase</keyword>
<dbReference type="CDD" id="cd00739">
    <property type="entry name" value="DHPS"/>
    <property type="match status" value="1"/>
</dbReference>
<dbReference type="Proteomes" id="UP000664761">
    <property type="component" value="Unassembled WGS sequence"/>
</dbReference>
<organism evidence="11 12">
    <name type="scientific">Sneathiella sedimenti</name>
    <dbReference type="NCBI Taxonomy" id="2816034"/>
    <lineage>
        <taxon>Bacteria</taxon>
        <taxon>Pseudomonadati</taxon>
        <taxon>Pseudomonadota</taxon>
        <taxon>Alphaproteobacteria</taxon>
        <taxon>Sneathiellales</taxon>
        <taxon>Sneathiellaceae</taxon>
        <taxon>Sneathiella</taxon>
    </lineage>
</organism>
<dbReference type="InterPro" id="IPR006390">
    <property type="entry name" value="DHP_synth_dom"/>
</dbReference>
<evidence type="ECO:0000256" key="4">
    <source>
        <dbReference type="ARBA" id="ARBA00012458"/>
    </source>
</evidence>
<dbReference type="EC" id="2.5.1.15" evidence="4 9"/>
<evidence type="ECO:0000313" key="11">
    <source>
        <dbReference type="EMBL" id="MBO0333429.1"/>
    </source>
</evidence>
<comment type="caution">
    <text evidence="11">The sequence shown here is derived from an EMBL/GenBank/DDBJ whole genome shotgun (WGS) entry which is preliminary data.</text>
</comment>
<dbReference type="PROSITE" id="PS00792">
    <property type="entry name" value="DHPS_1"/>
    <property type="match status" value="1"/>
</dbReference>
<dbReference type="SUPFAM" id="SSF51717">
    <property type="entry name" value="Dihydropteroate synthetase-like"/>
    <property type="match status" value="1"/>
</dbReference>
<keyword evidence="8 9" id="KW-0289">Folate biosynthesis</keyword>
<accession>A0ABS3F4V0</accession>
<evidence type="ECO:0000256" key="2">
    <source>
        <dbReference type="ARBA" id="ARBA00001946"/>
    </source>
</evidence>
<comment type="function">
    <text evidence="9">Catalyzes the condensation of para-aminobenzoate (pABA) with 6-hydroxymethyl-7,8-dihydropterin diphosphate (DHPt-PP) to form 7,8-dihydropteroate (H2Pte), the immediate precursor of folate derivatives.</text>
</comment>
<protein>
    <recommendedName>
        <fullName evidence="4 9">Dihydropteroate synthase</fullName>
        <shortName evidence="9">DHPS</shortName>
        <ecNumber evidence="4 9">2.5.1.15</ecNumber>
    </recommendedName>
    <alternativeName>
        <fullName evidence="9">Dihydropteroate pyrophosphorylase</fullName>
    </alternativeName>
</protein>
<dbReference type="RefSeq" id="WP_207043743.1">
    <property type="nucleotide sequence ID" value="NZ_JAFLNC010000002.1"/>
</dbReference>
<evidence type="ECO:0000256" key="5">
    <source>
        <dbReference type="ARBA" id="ARBA00022679"/>
    </source>
</evidence>
<name>A0ABS3F4V0_9PROT</name>
<evidence type="ECO:0000256" key="6">
    <source>
        <dbReference type="ARBA" id="ARBA00022723"/>
    </source>
</evidence>
<dbReference type="PROSITE" id="PS50972">
    <property type="entry name" value="PTERIN_BINDING"/>
    <property type="match status" value="1"/>
</dbReference>